<keyword evidence="6" id="KW-0547">Nucleotide-binding</keyword>
<dbReference type="InterPro" id="IPR036640">
    <property type="entry name" value="ABC1_TM_sf"/>
</dbReference>
<keyword evidence="4" id="KW-0997">Cell inner membrane</keyword>
<evidence type="ECO:0000256" key="8">
    <source>
        <dbReference type="ARBA" id="ARBA00022967"/>
    </source>
</evidence>
<feature type="domain" description="ABC transporter" evidence="13">
    <location>
        <begin position="354"/>
        <end position="589"/>
    </location>
</feature>
<dbReference type="SUPFAM" id="SSF90123">
    <property type="entry name" value="ABC transporter transmembrane region"/>
    <property type="match status" value="1"/>
</dbReference>
<dbReference type="GO" id="GO:0005886">
    <property type="term" value="C:plasma membrane"/>
    <property type="evidence" value="ECO:0007669"/>
    <property type="project" value="UniProtKB-SubCell"/>
</dbReference>
<dbReference type="PANTHER" id="PTHR24221:SF654">
    <property type="entry name" value="ATP-BINDING CASSETTE SUB-FAMILY B MEMBER 6"/>
    <property type="match status" value="1"/>
</dbReference>
<reference evidence="16" key="1">
    <citation type="submission" date="2011-03" db="EMBL/GenBank/DDBJ databases">
        <authorList>
            <person name="Voget S."/>
            <person name="Streit W.R."/>
            <person name="Jaeger K.E."/>
            <person name="Daniel R."/>
        </authorList>
    </citation>
    <scope>NUCLEOTIDE SEQUENCE [LARGE SCALE GENOMIC DNA]</scope>
    <source>
        <strain evidence="16">PG1</strain>
    </source>
</reference>
<evidence type="ECO:0000256" key="6">
    <source>
        <dbReference type="ARBA" id="ARBA00022741"/>
    </source>
</evidence>
<evidence type="ECO:0000256" key="9">
    <source>
        <dbReference type="ARBA" id="ARBA00022989"/>
    </source>
</evidence>
<dbReference type="InterPro" id="IPR017871">
    <property type="entry name" value="ABC_transporter-like_CS"/>
</dbReference>
<dbReference type="Proteomes" id="UP000031838">
    <property type="component" value="Chromosome 2"/>
</dbReference>
<evidence type="ECO:0000259" key="13">
    <source>
        <dbReference type="PROSITE" id="PS50893"/>
    </source>
</evidence>
<dbReference type="InterPro" id="IPR011527">
    <property type="entry name" value="ABC1_TM_dom"/>
</dbReference>
<dbReference type="GO" id="GO:0016887">
    <property type="term" value="F:ATP hydrolysis activity"/>
    <property type="evidence" value="ECO:0007669"/>
    <property type="project" value="InterPro"/>
</dbReference>
<evidence type="ECO:0000256" key="3">
    <source>
        <dbReference type="ARBA" id="ARBA00022475"/>
    </source>
</evidence>
<evidence type="ECO:0000256" key="11">
    <source>
        <dbReference type="ARBA" id="ARBA00023136"/>
    </source>
</evidence>
<dbReference type="InterPro" id="IPR027417">
    <property type="entry name" value="P-loop_NTPase"/>
</dbReference>
<dbReference type="InterPro" id="IPR003439">
    <property type="entry name" value="ABC_transporter-like_ATP-bd"/>
</dbReference>
<dbReference type="KEGG" id="bgp:BGL_2c15980"/>
<evidence type="ECO:0000256" key="1">
    <source>
        <dbReference type="ARBA" id="ARBA00004651"/>
    </source>
</evidence>
<evidence type="ECO:0000256" key="7">
    <source>
        <dbReference type="ARBA" id="ARBA00022840"/>
    </source>
</evidence>
<sequence>MSAGTRHDTDAGQPQRRPTSWYGTYRRLLRSSGCYAPALHRSVLGLVAAAFAQGLAFACLFPLFGALLARQPSAVALGWLGAMTALTIFVTVVRWYAQGFEYNGRLALTTHALRMRLGEQLRRMPLEALQAKRSGELNALLLGSVDENLNYAIAIANLILVATVTPCVVALAALWFDWRIGLILLLVFPAIVPIYRWRRPSLGGGTQALADAHRLLNAQVVEFVQGLPALRAACCDADRAQRLDEVFQRVHDVQLATLRQGAKPDLAVASVVELGLQIVVVAGVTWVVMGTLSLSVVAAVTVIVARFSEPMATLIGYSTIIELIEAALVRIEALGAIEPLAQRTPARVPTRFDLCFEGVSFQYAQATKPAIVDFDARLPMHGMTALVGPSGCGKSTLVRLLLRHADPQRGAIRIGGVDLREIPEPALNALISVVFQDVYLFDDTALANIRMARPGASDDEVLAAARAARCDEFIERLPQGWQTRLGEIGGRLSGGERQRISIARALLKDAPIVILDEPTSALDVESELAVQHAIDMLVRDRTVVVIAHRLSTIVGADRILVIEDGRLVQQGSHHELMGTDGRYRAMWLAQTRASAD</sequence>
<dbReference type="PANTHER" id="PTHR24221">
    <property type="entry name" value="ATP-BINDING CASSETTE SUB-FAMILY B"/>
    <property type="match status" value="1"/>
</dbReference>
<dbReference type="PROSITE" id="PS00211">
    <property type="entry name" value="ABC_TRANSPORTER_1"/>
    <property type="match status" value="1"/>
</dbReference>
<gene>
    <name evidence="15" type="ORF">BGL_2c15980</name>
</gene>
<dbReference type="RefSeq" id="WP_042628065.1">
    <property type="nucleotide sequence ID" value="NZ_CP002581.1"/>
</dbReference>
<keyword evidence="9 12" id="KW-1133">Transmembrane helix</keyword>
<protein>
    <submittedName>
        <fullName evidence="15">Putative ABC transporter protein, ATP-binding protein</fullName>
    </submittedName>
</protein>
<keyword evidence="7 15" id="KW-0067">ATP-binding</keyword>
<keyword evidence="5 12" id="KW-0812">Transmembrane</keyword>
<feature type="domain" description="ABC transmembrane type-1" evidence="14">
    <location>
        <begin position="42"/>
        <end position="323"/>
    </location>
</feature>
<dbReference type="InterPro" id="IPR003593">
    <property type="entry name" value="AAA+_ATPase"/>
</dbReference>
<accession>A0A0B6S8Q3</accession>
<reference evidence="15 16" key="2">
    <citation type="journal article" date="2016" name="Appl. Microbiol. Biotechnol.">
        <title>Mutations improving production and secretion of extracellular lipase by Burkholderia glumae PG1.</title>
        <authorList>
            <person name="Knapp A."/>
            <person name="Voget S."/>
            <person name="Gao R."/>
            <person name="Zaburannyi N."/>
            <person name="Krysciak D."/>
            <person name="Breuer M."/>
            <person name="Hauer B."/>
            <person name="Streit W.R."/>
            <person name="Muller R."/>
            <person name="Daniel R."/>
            <person name="Jaeger K.E."/>
        </authorList>
    </citation>
    <scope>NUCLEOTIDE SEQUENCE [LARGE SCALE GENOMIC DNA]</scope>
    <source>
        <strain evidence="15 16">PG1</strain>
    </source>
</reference>
<dbReference type="SMART" id="SM00382">
    <property type="entry name" value="AAA"/>
    <property type="match status" value="1"/>
</dbReference>
<dbReference type="Gene3D" id="1.20.1560.10">
    <property type="entry name" value="ABC transporter type 1, transmembrane domain"/>
    <property type="match status" value="1"/>
</dbReference>
<dbReference type="InterPro" id="IPR039421">
    <property type="entry name" value="Type_1_exporter"/>
</dbReference>
<evidence type="ECO:0000256" key="12">
    <source>
        <dbReference type="SAM" id="Phobius"/>
    </source>
</evidence>
<keyword evidence="16" id="KW-1185">Reference proteome</keyword>
<organism evidence="15 16">
    <name type="scientific">Burkholderia plantarii</name>
    <dbReference type="NCBI Taxonomy" id="41899"/>
    <lineage>
        <taxon>Bacteria</taxon>
        <taxon>Pseudomonadati</taxon>
        <taxon>Pseudomonadota</taxon>
        <taxon>Betaproteobacteria</taxon>
        <taxon>Burkholderiales</taxon>
        <taxon>Burkholderiaceae</taxon>
        <taxon>Burkholderia</taxon>
    </lineage>
</organism>
<feature type="transmembrane region" description="Helical" evidence="12">
    <location>
        <begin position="180"/>
        <end position="197"/>
    </location>
</feature>
<dbReference type="Pfam" id="PF00005">
    <property type="entry name" value="ABC_tran"/>
    <property type="match status" value="1"/>
</dbReference>
<dbReference type="Gene3D" id="3.40.50.300">
    <property type="entry name" value="P-loop containing nucleotide triphosphate hydrolases"/>
    <property type="match status" value="1"/>
</dbReference>
<keyword evidence="3" id="KW-1003">Cell membrane</keyword>
<keyword evidence="10" id="KW-0445">Lipid transport</keyword>
<dbReference type="HOGENOM" id="CLU_000604_84_9_4"/>
<feature type="transmembrane region" description="Helical" evidence="12">
    <location>
        <begin position="76"/>
        <end position="97"/>
    </location>
</feature>
<evidence type="ECO:0000259" key="14">
    <source>
        <dbReference type="PROSITE" id="PS50929"/>
    </source>
</evidence>
<dbReference type="SUPFAM" id="SSF52540">
    <property type="entry name" value="P-loop containing nucleoside triphosphate hydrolases"/>
    <property type="match status" value="1"/>
</dbReference>
<feature type="transmembrane region" description="Helical" evidence="12">
    <location>
        <begin position="151"/>
        <end position="173"/>
    </location>
</feature>
<dbReference type="AlphaFoldDB" id="A0A0B6S8Q3"/>
<feature type="transmembrane region" description="Helical" evidence="12">
    <location>
        <begin position="278"/>
        <end position="305"/>
    </location>
</feature>
<proteinExistence type="predicted"/>
<dbReference type="GO" id="GO:0140359">
    <property type="term" value="F:ABC-type transporter activity"/>
    <property type="evidence" value="ECO:0007669"/>
    <property type="project" value="InterPro"/>
</dbReference>
<evidence type="ECO:0000256" key="2">
    <source>
        <dbReference type="ARBA" id="ARBA00022448"/>
    </source>
</evidence>
<dbReference type="GO" id="GO:0034040">
    <property type="term" value="F:ATPase-coupled lipid transmembrane transporter activity"/>
    <property type="evidence" value="ECO:0007669"/>
    <property type="project" value="TreeGrafter"/>
</dbReference>
<dbReference type="PROSITE" id="PS50929">
    <property type="entry name" value="ABC_TM1F"/>
    <property type="match status" value="1"/>
</dbReference>
<name>A0A0B6S8Q3_BURPL</name>
<evidence type="ECO:0000313" key="16">
    <source>
        <dbReference type="Proteomes" id="UP000031838"/>
    </source>
</evidence>
<dbReference type="Pfam" id="PF00664">
    <property type="entry name" value="ABC_membrane"/>
    <property type="match status" value="1"/>
</dbReference>
<feature type="transmembrane region" description="Helical" evidence="12">
    <location>
        <begin position="46"/>
        <end position="69"/>
    </location>
</feature>
<dbReference type="FunFam" id="3.40.50.300:FF:000221">
    <property type="entry name" value="Multidrug ABC transporter ATP-binding protein"/>
    <property type="match status" value="1"/>
</dbReference>
<evidence type="ECO:0000256" key="4">
    <source>
        <dbReference type="ARBA" id="ARBA00022519"/>
    </source>
</evidence>
<evidence type="ECO:0000313" key="15">
    <source>
        <dbReference type="EMBL" id="AJK49665.1"/>
    </source>
</evidence>
<keyword evidence="11 12" id="KW-0472">Membrane</keyword>
<keyword evidence="2" id="KW-0813">Transport</keyword>
<evidence type="ECO:0000256" key="5">
    <source>
        <dbReference type="ARBA" id="ARBA00022692"/>
    </source>
</evidence>
<dbReference type="PROSITE" id="PS50893">
    <property type="entry name" value="ABC_TRANSPORTER_2"/>
    <property type="match status" value="1"/>
</dbReference>
<keyword evidence="8" id="KW-1278">Translocase</keyword>
<dbReference type="GO" id="GO:0005524">
    <property type="term" value="F:ATP binding"/>
    <property type="evidence" value="ECO:0007669"/>
    <property type="project" value="UniProtKB-KW"/>
</dbReference>
<comment type="subcellular location">
    <subcellularLocation>
        <location evidence="1">Cell membrane</location>
        <topology evidence="1">Multi-pass membrane protein</topology>
    </subcellularLocation>
</comment>
<evidence type="ECO:0000256" key="10">
    <source>
        <dbReference type="ARBA" id="ARBA00023055"/>
    </source>
</evidence>
<dbReference type="EMBL" id="CP002581">
    <property type="protein sequence ID" value="AJK49665.1"/>
    <property type="molecule type" value="Genomic_DNA"/>
</dbReference>